<dbReference type="RefSeq" id="WP_080521652.1">
    <property type="nucleotide sequence ID" value="NZ_LPUF01000001.1"/>
</dbReference>
<dbReference type="SUPFAM" id="SSF81301">
    <property type="entry name" value="Nucleotidyltransferase"/>
    <property type="match status" value="1"/>
</dbReference>
<evidence type="ECO:0000259" key="1">
    <source>
        <dbReference type="Pfam" id="PF18765"/>
    </source>
</evidence>
<sequence>MDLIELESVLKHWLSEHTEIELAILFGSYAKGTATDHSDIDFAIKLSSRQGIKAGDKLAYIQQLSILLSRDIDLIDLRSVGQPLLAQIIKYGKRLLGSDADYAQLAINNINSIQDFTPYIERMLTERRKRWLVNG</sequence>
<dbReference type="NCBIfam" id="NF047752">
    <property type="entry name" value="MntA_antitoxin"/>
    <property type="match status" value="1"/>
</dbReference>
<organism evidence="2 3">
    <name type="scientific">Methyloprofundus sedimenti</name>
    <dbReference type="NCBI Taxonomy" id="1420851"/>
    <lineage>
        <taxon>Bacteria</taxon>
        <taxon>Pseudomonadati</taxon>
        <taxon>Pseudomonadota</taxon>
        <taxon>Gammaproteobacteria</taxon>
        <taxon>Methylococcales</taxon>
        <taxon>Methylococcaceae</taxon>
        <taxon>Methyloprofundus</taxon>
    </lineage>
</organism>
<dbReference type="PANTHER" id="PTHR43852:SF2">
    <property type="entry name" value="PROTEIN ADENYLYLTRANSFERASE MNTA"/>
    <property type="match status" value="1"/>
</dbReference>
<dbReference type="Gene3D" id="3.30.460.10">
    <property type="entry name" value="Beta Polymerase, domain 2"/>
    <property type="match status" value="1"/>
</dbReference>
<dbReference type="CDD" id="cd05403">
    <property type="entry name" value="NT_KNTase_like"/>
    <property type="match status" value="1"/>
</dbReference>
<gene>
    <name evidence="2" type="ORF">AU255_03820</name>
</gene>
<dbReference type="EMBL" id="LPUF01000001">
    <property type="protein sequence ID" value="OQK17035.1"/>
    <property type="molecule type" value="Genomic_DNA"/>
</dbReference>
<dbReference type="Pfam" id="PF18765">
    <property type="entry name" value="Polbeta"/>
    <property type="match status" value="1"/>
</dbReference>
<dbReference type="Proteomes" id="UP000191980">
    <property type="component" value="Unassembled WGS sequence"/>
</dbReference>
<reference evidence="2 3" key="1">
    <citation type="submission" date="2015-12" db="EMBL/GenBank/DDBJ databases">
        <authorList>
            <person name="Shamseldin A."/>
            <person name="Moawad H."/>
            <person name="Abd El-Rahim W.M."/>
            <person name="Sadowsky M.J."/>
        </authorList>
    </citation>
    <scope>NUCLEOTIDE SEQUENCE [LARGE SCALE GENOMIC DNA]</scope>
    <source>
        <strain evidence="2 3">WF1</strain>
    </source>
</reference>
<comment type="caution">
    <text evidence="2">The sequence shown here is derived from an EMBL/GenBank/DDBJ whole genome shotgun (WGS) entry which is preliminary data.</text>
</comment>
<evidence type="ECO:0000313" key="2">
    <source>
        <dbReference type="EMBL" id="OQK17035.1"/>
    </source>
</evidence>
<accession>A0A1V8M650</accession>
<protein>
    <recommendedName>
        <fullName evidence="1">Polymerase beta nucleotidyltransferase domain-containing protein</fullName>
    </recommendedName>
</protein>
<name>A0A1V8M650_9GAMM</name>
<feature type="domain" description="Polymerase beta nucleotidyltransferase" evidence="1">
    <location>
        <begin position="10"/>
        <end position="99"/>
    </location>
</feature>
<evidence type="ECO:0000313" key="3">
    <source>
        <dbReference type="Proteomes" id="UP000191980"/>
    </source>
</evidence>
<proteinExistence type="predicted"/>
<dbReference type="PANTHER" id="PTHR43852">
    <property type="entry name" value="NUCLEOTIDYLTRANSFERASE"/>
    <property type="match status" value="1"/>
</dbReference>
<keyword evidence="3" id="KW-1185">Reference proteome</keyword>
<dbReference type="STRING" id="1420851.AU255_03820"/>
<dbReference type="OrthoDB" id="9793109at2"/>
<dbReference type="InterPro" id="IPR043519">
    <property type="entry name" value="NT_sf"/>
</dbReference>
<dbReference type="InterPro" id="IPR052930">
    <property type="entry name" value="TA_antitoxin_MntA"/>
</dbReference>
<dbReference type="AlphaFoldDB" id="A0A1V8M650"/>
<dbReference type="InterPro" id="IPR041633">
    <property type="entry name" value="Polbeta"/>
</dbReference>